<evidence type="ECO:0000313" key="2">
    <source>
        <dbReference type="EMBL" id="JAU13847.1"/>
    </source>
</evidence>
<sequence>MAVEEPGANPFNLFYFHFEFECSTFKFVFFLLFFYPGPYDFSFLWDLENTKVASRLVDQIFTNVEGSLKTLDERYKLADVKLVVGNLRLDFINENRPLLRSQGCRLVDAPKRQRVCAYENCGVVTQRSYTKPYPNERPFDVADRLMLQELQRLVFEKQLAQNILLATGDSDFRSTIQMLQANNYKVFVAAGRGANCSYVNEAEHGWIWEDMSTRISENFI</sequence>
<evidence type="ECO:0000259" key="1">
    <source>
        <dbReference type="Pfam" id="PF01936"/>
    </source>
</evidence>
<organism evidence="2">
    <name type="scientific">Noccaea caerulescens</name>
    <name type="common">Alpine penny-cress</name>
    <name type="synonym">Thlaspi caerulescens</name>
    <dbReference type="NCBI Taxonomy" id="107243"/>
    <lineage>
        <taxon>Eukaryota</taxon>
        <taxon>Viridiplantae</taxon>
        <taxon>Streptophyta</taxon>
        <taxon>Embryophyta</taxon>
        <taxon>Tracheophyta</taxon>
        <taxon>Spermatophyta</taxon>
        <taxon>Magnoliopsida</taxon>
        <taxon>eudicotyledons</taxon>
        <taxon>Gunneridae</taxon>
        <taxon>Pentapetalae</taxon>
        <taxon>rosids</taxon>
        <taxon>malvids</taxon>
        <taxon>Brassicales</taxon>
        <taxon>Brassicaceae</taxon>
        <taxon>Coluteocarpeae</taxon>
        <taxon>Noccaea</taxon>
    </lineage>
</organism>
<dbReference type="Gene3D" id="3.40.50.1010">
    <property type="entry name" value="5'-nuclease"/>
    <property type="match status" value="1"/>
</dbReference>
<name>A0A1J3D433_NOCCA</name>
<dbReference type="Pfam" id="PF01936">
    <property type="entry name" value="NYN"/>
    <property type="match status" value="1"/>
</dbReference>
<accession>A0A1J3D433</accession>
<reference evidence="2" key="1">
    <citation type="submission" date="2016-07" db="EMBL/GenBank/DDBJ databases">
        <title>De novo transcriptome assembly of four accessions of the metal hyperaccumulator plant Noccaea caerulescens.</title>
        <authorList>
            <person name="Blande D."/>
            <person name="Halimaa P."/>
            <person name="Tervahauta A.I."/>
            <person name="Aarts M.G."/>
            <person name="Karenlampi S.O."/>
        </authorList>
    </citation>
    <scope>NUCLEOTIDE SEQUENCE</scope>
</reference>
<dbReference type="GO" id="GO:0004540">
    <property type="term" value="F:RNA nuclease activity"/>
    <property type="evidence" value="ECO:0007669"/>
    <property type="project" value="InterPro"/>
</dbReference>
<protein>
    <recommendedName>
        <fullName evidence="1">NYN domain-containing protein</fullName>
    </recommendedName>
</protein>
<dbReference type="EMBL" id="GEVI01018473">
    <property type="protein sequence ID" value="JAU13847.1"/>
    <property type="molecule type" value="Transcribed_RNA"/>
</dbReference>
<gene>
    <name evidence="2" type="ORF">GA_TR19837_c8_g1_i1_g.65462</name>
</gene>
<proteinExistence type="predicted"/>
<feature type="domain" description="NYN" evidence="1">
    <location>
        <begin position="44"/>
        <end position="202"/>
    </location>
</feature>
<dbReference type="AlphaFoldDB" id="A0A1J3D433"/>
<dbReference type="InterPro" id="IPR021139">
    <property type="entry name" value="NYN"/>
</dbReference>